<evidence type="ECO:0000256" key="8">
    <source>
        <dbReference type="SAM" id="Phobius"/>
    </source>
</evidence>
<evidence type="ECO:0000256" key="2">
    <source>
        <dbReference type="ARBA" id="ARBA00008577"/>
    </source>
</evidence>
<evidence type="ECO:0000256" key="1">
    <source>
        <dbReference type="ARBA" id="ARBA00004127"/>
    </source>
</evidence>
<evidence type="ECO:0000256" key="4">
    <source>
        <dbReference type="ARBA" id="ARBA00022692"/>
    </source>
</evidence>
<gene>
    <name evidence="11" type="ORF">SDC9_48050</name>
</gene>
<comment type="subcellular location">
    <subcellularLocation>
        <location evidence="1">Endomembrane system</location>
        <topology evidence="1">Multi-pass membrane protein</topology>
    </subcellularLocation>
</comment>
<organism evidence="11">
    <name type="scientific">bioreactor metagenome</name>
    <dbReference type="NCBI Taxonomy" id="1076179"/>
    <lineage>
        <taxon>unclassified sequences</taxon>
        <taxon>metagenomes</taxon>
        <taxon>ecological metagenomes</taxon>
    </lineage>
</organism>
<evidence type="ECO:0000256" key="5">
    <source>
        <dbReference type="ARBA" id="ARBA00022989"/>
    </source>
</evidence>
<evidence type="ECO:0000256" key="6">
    <source>
        <dbReference type="ARBA" id="ARBA00023065"/>
    </source>
</evidence>
<dbReference type="PANTHER" id="PTHR31563:SF10">
    <property type="entry name" value="ION CHANNEL POLLUX-RELATED"/>
    <property type="match status" value="1"/>
</dbReference>
<proteinExistence type="inferred from homology"/>
<feature type="transmembrane region" description="Helical" evidence="8">
    <location>
        <begin position="21"/>
        <end position="49"/>
    </location>
</feature>
<evidence type="ECO:0008006" key="12">
    <source>
        <dbReference type="Google" id="ProtNLM"/>
    </source>
</evidence>
<dbReference type="Pfam" id="PF22614">
    <property type="entry name" value="Slo-like_RCK"/>
    <property type="match status" value="1"/>
</dbReference>
<keyword evidence="7 8" id="KW-0472">Membrane</keyword>
<dbReference type="PANTHER" id="PTHR31563">
    <property type="entry name" value="ION CHANNEL POLLUX-RELATED"/>
    <property type="match status" value="1"/>
</dbReference>
<dbReference type="GO" id="GO:0012505">
    <property type="term" value="C:endomembrane system"/>
    <property type="evidence" value="ECO:0007669"/>
    <property type="project" value="UniProtKB-SubCell"/>
</dbReference>
<evidence type="ECO:0000259" key="9">
    <source>
        <dbReference type="Pfam" id="PF06241"/>
    </source>
</evidence>
<accession>A0A644WDC7</accession>
<evidence type="ECO:0000313" key="11">
    <source>
        <dbReference type="EMBL" id="MPM01810.1"/>
    </source>
</evidence>
<dbReference type="AlphaFoldDB" id="A0A644WDC7"/>
<comment type="similarity">
    <text evidence="2">Belongs to the castor/pollux (TC 1.A.1.23) family.</text>
</comment>
<dbReference type="InterPro" id="IPR010420">
    <property type="entry name" value="CASTOR/POLLUX/SYM8_dom"/>
</dbReference>
<comment type="caution">
    <text evidence="11">The sequence shown here is derived from an EMBL/GenBank/DDBJ whole genome shotgun (WGS) entry which is preliminary data.</text>
</comment>
<feature type="transmembrane region" description="Helical" evidence="8">
    <location>
        <begin position="86"/>
        <end position="110"/>
    </location>
</feature>
<keyword evidence="5 8" id="KW-1133">Transmembrane helix</keyword>
<dbReference type="Pfam" id="PF06241">
    <property type="entry name" value="Castor_Poll_mid"/>
    <property type="match status" value="1"/>
</dbReference>
<feature type="domain" description="CASTOR/POLLUX/SYM8 ion channel conserved" evidence="9">
    <location>
        <begin position="272"/>
        <end position="366"/>
    </location>
</feature>
<evidence type="ECO:0000256" key="7">
    <source>
        <dbReference type="ARBA" id="ARBA00023136"/>
    </source>
</evidence>
<dbReference type="Gene3D" id="3.40.50.720">
    <property type="entry name" value="NAD(P)-binding Rossmann-like Domain"/>
    <property type="match status" value="2"/>
</dbReference>
<protein>
    <recommendedName>
        <fullName evidence="12">Potassium transporter TrkA</fullName>
    </recommendedName>
</protein>
<keyword evidence="3" id="KW-0813">Transport</keyword>
<sequence length="629" mass="69446">MKKASLRERLKYRFDMMMSKGPLAVIVWLAIATLLLVILAAGFIAAFGITPEDTDEMSFIEAFWQSLMRTLDAGTMGGGAGWGFRVVMLIVTIGGVFIVSALIGIISAGFDQKLNELRKGRSKVLESGHTLILGWSPKIFTIISEIAIANQNQRNPHIVVMSEEDKSEMEDQIKSLVPETFNTKIIVRSGDPLESTDLDMVGFNSARSIIILPPETEEMHDLFIIKVALAILNNPGRKIEKFNIVAEIREEKTLEVLDLIGRNEITVLQLSEVMARLTVQVAHQPGLSLVIENLLKFEGDEIYFSNIPQVKGKKFSEAQLMFEDSTVIGVQMKNGETKLNPPMDYLVQSDDNIIAISEDDDTVIPNGKPGQGAELPKPASVNDSVKKPVHTIVLGYNPSVRLILQELANYFPAGSTISLFVQEKFIENIQGISVDKLSIIGETGNITSRAFLNELAFSKTDYVMILSEPGLSIQQADANTLITLLHVRDIVQKNSYNTNIVSEMLDPRNSDLARISRKNDFIVSDKLVSLLISMISENKDLKPVIDDLLDADGSEIYFKPAVNYIEPGKPYDFYQVTAAASAQGQVAMGYRIVSQSNDPGKEYGIVINPGKSKKVVFGEEDMLIVLAED</sequence>
<evidence type="ECO:0000259" key="10">
    <source>
        <dbReference type="Pfam" id="PF22614"/>
    </source>
</evidence>
<feature type="transmembrane region" description="Helical" evidence="8">
    <location>
        <begin position="131"/>
        <end position="149"/>
    </location>
</feature>
<keyword evidence="6" id="KW-0406">Ion transport</keyword>
<dbReference type="GO" id="GO:0006813">
    <property type="term" value="P:potassium ion transport"/>
    <property type="evidence" value="ECO:0007669"/>
    <property type="project" value="InterPro"/>
</dbReference>
<dbReference type="InterPro" id="IPR044849">
    <property type="entry name" value="CASTOR/POLLUX/SYM8-like"/>
</dbReference>
<name>A0A644WDC7_9ZZZZ</name>
<feature type="domain" description="RCK N-terminal" evidence="10">
    <location>
        <begin position="137"/>
        <end position="217"/>
    </location>
</feature>
<evidence type="ECO:0000256" key="3">
    <source>
        <dbReference type="ARBA" id="ARBA00022448"/>
    </source>
</evidence>
<dbReference type="InterPro" id="IPR003148">
    <property type="entry name" value="RCK_N"/>
</dbReference>
<keyword evidence="4 8" id="KW-0812">Transmembrane</keyword>
<dbReference type="EMBL" id="VSSQ01000825">
    <property type="protein sequence ID" value="MPM01810.1"/>
    <property type="molecule type" value="Genomic_DNA"/>
</dbReference>
<reference evidence="11" key="1">
    <citation type="submission" date="2019-08" db="EMBL/GenBank/DDBJ databases">
        <authorList>
            <person name="Kucharzyk K."/>
            <person name="Murdoch R.W."/>
            <person name="Higgins S."/>
            <person name="Loffler F."/>
        </authorList>
    </citation>
    <scope>NUCLEOTIDE SEQUENCE</scope>
</reference>